<feature type="compositionally biased region" description="Basic and acidic residues" evidence="1">
    <location>
        <begin position="64"/>
        <end position="107"/>
    </location>
</feature>
<dbReference type="RefSeq" id="WP_190254443.1">
    <property type="nucleotide sequence ID" value="NZ_BMPI01000043.1"/>
</dbReference>
<dbReference type="Proteomes" id="UP000642070">
    <property type="component" value="Unassembled WGS sequence"/>
</dbReference>
<evidence type="ECO:0000256" key="1">
    <source>
        <dbReference type="SAM" id="MobiDB-lite"/>
    </source>
</evidence>
<comment type="caution">
    <text evidence="2">The sequence shown here is derived from an EMBL/GenBank/DDBJ whole genome shotgun (WGS) entry which is preliminary data.</text>
</comment>
<keyword evidence="3" id="KW-1185">Reference proteome</keyword>
<gene>
    <name evidence="2" type="ORF">GCM10007977_071530</name>
</gene>
<feature type="region of interest" description="Disordered" evidence="1">
    <location>
        <begin position="1"/>
        <end position="194"/>
    </location>
</feature>
<name>A0A917U5N3_9ACTN</name>
<dbReference type="AlphaFoldDB" id="A0A917U5N3"/>
<sequence length="282" mass="31436">MQQEQRGSLDETYVPEPRRGEHDDRDDHDVAVGTAHPADREDTDAGPDREEAYPAGTYVSGTSRTDDDRADAEVVDRDEALEAERVEEAEDRDVLADHDGRDAIGERVDEDVAAERAEEETAEAEAAEDRRWQAGVADDRDVYDLGVQPVDEARDEDDDARTDTYADSDTLTEAEATGPETVEELRPGAVEPEPLGAFWADGAVDGLRERWRELQLRFIDDPRSVAGEADRLVAEAAASIAASLEEQRRRLADWQDDGGDDTERLRAAVRRYRDFLDRLLGL</sequence>
<proteinExistence type="predicted"/>
<dbReference type="EMBL" id="BMPI01000043">
    <property type="protein sequence ID" value="GGM59656.1"/>
    <property type="molecule type" value="Genomic_DNA"/>
</dbReference>
<feature type="compositionally biased region" description="Acidic residues" evidence="1">
    <location>
        <begin position="108"/>
        <end position="126"/>
    </location>
</feature>
<protein>
    <submittedName>
        <fullName evidence="2">Uncharacterized protein</fullName>
    </submittedName>
</protein>
<feature type="compositionally biased region" description="Basic and acidic residues" evidence="1">
    <location>
        <begin position="16"/>
        <end position="30"/>
    </location>
</feature>
<evidence type="ECO:0000313" key="2">
    <source>
        <dbReference type="EMBL" id="GGM59656.1"/>
    </source>
</evidence>
<evidence type="ECO:0000313" key="3">
    <source>
        <dbReference type="Proteomes" id="UP000642070"/>
    </source>
</evidence>
<accession>A0A917U5N3</accession>
<organism evidence="2 3">
    <name type="scientific">Dactylosporangium sucinum</name>
    <dbReference type="NCBI Taxonomy" id="1424081"/>
    <lineage>
        <taxon>Bacteria</taxon>
        <taxon>Bacillati</taxon>
        <taxon>Actinomycetota</taxon>
        <taxon>Actinomycetes</taxon>
        <taxon>Micromonosporales</taxon>
        <taxon>Micromonosporaceae</taxon>
        <taxon>Dactylosporangium</taxon>
    </lineage>
</organism>
<reference evidence="2" key="2">
    <citation type="submission" date="2020-09" db="EMBL/GenBank/DDBJ databases">
        <authorList>
            <person name="Sun Q."/>
            <person name="Ohkuma M."/>
        </authorList>
    </citation>
    <scope>NUCLEOTIDE SEQUENCE</scope>
    <source>
        <strain evidence="2">JCM 19831</strain>
    </source>
</reference>
<reference evidence="2" key="1">
    <citation type="journal article" date="2014" name="Int. J. Syst. Evol. Microbiol.">
        <title>Complete genome sequence of Corynebacterium casei LMG S-19264T (=DSM 44701T), isolated from a smear-ripened cheese.</title>
        <authorList>
            <consortium name="US DOE Joint Genome Institute (JGI-PGF)"/>
            <person name="Walter F."/>
            <person name="Albersmeier A."/>
            <person name="Kalinowski J."/>
            <person name="Ruckert C."/>
        </authorList>
    </citation>
    <scope>NUCLEOTIDE SEQUENCE</scope>
    <source>
        <strain evidence="2">JCM 19831</strain>
    </source>
</reference>
<feature type="compositionally biased region" description="Basic and acidic residues" evidence="1">
    <location>
        <begin position="127"/>
        <end position="143"/>
    </location>
</feature>